<proteinExistence type="predicted"/>
<comment type="caution">
    <text evidence="1">The sequence shown here is derived from an EMBL/GenBank/DDBJ whole genome shotgun (WGS) entry which is preliminary data.</text>
</comment>
<organism evidence="1 2">
    <name type="scientific">Carnegiea gigantea</name>
    <dbReference type="NCBI Taxonomy" id="171969"/>
    <lineage>
        <taxon>Eukaryota</taxon>
        <taxon>Viridiplantae</taxon>
        <taxon>Streptophyta</taxon>
        <taxon>Embryophyta</taxon>
        <taxon>Tracheophyta</taxon>
        <taxon>Spermatophyta</taxon>
        <taxon>Magnoliopsida</taxon>
        <taxon>eudicotyledons</taxon>
        <taxon>Gunneridae</taxon>
        <taxon>Pentapetalae</taxon>
        <taxon>Caryophyllales</taxon>
        <taxon>Cactineae</taxon>
        <taxon>Cactaceae</taxon>
        <taxon>Cactoideae</taxon>
        <taxon>Echinocereeae</taxon>
        <taxon>Carnegiea</taxon>
    </lineage>
</organism>
<evidence type="ECO:0000313" key="1">
    <source>
        <dbReference type="EMBL" id="KAJ8430542.1"/>
    </source>
</evidence>
<sequence>MLRYARVFMDMRIEGSFLEFIEFFNEHEVLIREQVKYEWIPTKYLHCGMFGHVEESCRKKSGAPHISWQHSCLLKSKGGLGIKDFAAWNRATIAKLAIADKKDVLWVKWIHGRYLNGKDQWEYTPPLDNSSGAHNTQLAKAISGNSHPLIRENGISLSASYETQITQIPPPKGPLMPLCHKGTEDEQHLFFDCQYADTLWTTLKTWWPFPATLTAIEGRIRSILKTKGDRRSRQITFTIFTVGIYHIWVARNTVLFKHQIVPVTTSIRNIQEQILHRVLFLHLSTQNYSSQIDRLLN</sequence>
<dbReference type="Proteomes" id="UP001153076">
    <property type="component" value="Unassembled WGS sequence"/>
</dbReference>
<dbReference type="PANTHER" id="PTHR33116:SF84">
    <property type="entry name" value="RNA-DIRECTED DNA POLYMERASE"/>
    <property type="match status" value="1"/>
</dbReference>
<protein>
    <recommendedName>
        <fullName evidence="3">Reverse transcriptase zinc-binding domain-containing protein</fullName>
    </recommendedName>
</protein>
<accession>A0A9Q1Q617</accession>
<evidence type="ECO:0000313" key="2">
    <source>
        <dbReference type="Proteomes" id="UP001153076"/>
    </source>
</evidence>
<keyword evidence="2" id="KW-1185">Reference proteome</keyword>
<evidence type="ECO:0008006" key="3">
    <source>
        <dbReference type="Google" id="ProtNLM"/>
    </source>
</evidence>
<reference evidence="1" key="1">
    <citation type="submission" date="2022-04" db="EMBL/GenBank/DDBJ databases">
        <title>Carnegiea gigantea Genome sequencing and assembly v2.</title>
        <authorList>
            <person name="Copetti D."/>
            <person name="Sanderson M.J."/>
            <person name="Burquez A."/>
            <person name="Wojciechowski M.F."/>
        </authorList>
    </citation>
    <scope>NUCLEOTIDE SEQUENCE</scope>
    <source>
        <strain evidence="1">SGP5-SGP5p</strain>
        <tissue evidence="1">Aerial part</tissue>
    </source>
</reference>
<dbReference type="EMBL" id="JAKOGI010000784">
    <property type="protein sequence ID" value="KAJ8430542.1"/>
    <property type="molecule type" value="Genomic_DNA"/>
</dbReference>
<name>A0A9Q1Q617_9CARY</name>
<gene>
    <name evidence="1" type="ORF">Cgig2_012326</name>
</gene>
<dbReference type="AlphaFoldDB" id="A0A9Q1Q617"/>
<dbReference type="PANTHER" id="PTHR33116">
    <property type="entry name" value="REVERSE TRANSCRIPTASE ZINC-BINDING DOMAIN-CONTAINING PROTEIN-RELATED-RELATED"/>
    <property type="match status" value="1"/>
</dbReference>
<dbReference type="OrthoDB" id="649363at2759"/>